<feature type="region of interest" description="Disordered" evidence="1">
    <location>
        <begin position="1"/>
        <end position="72"/>
    </location>
</feature>
<evidence type="ECO:0000313" key="3">
    <source>
        <dbReference type="EMBL" id="KZP32990.1"/>
    </source>
</evidence>
<keyword evidence="4" id="KW-1185">Reference proteome</keyword>
<evidence type="ECO:0000256" key="1">
    <source>
        <dbReference type="SAM" id="MobiDB-lite"/>
    </source>
</evidence>
<sequence length="120" mass="12589">MASPRQSFGNVMTPRKSNLSTVHTPDSPQASSSPRPRFFTSHAHAQTPHHPGPAGSPTSTLSGSGDVPVFTPMLSMSSTTALSATHTPSARRVTVRADPGLVSCFDSADKELYALWAPSS</sequence>
<gene>
    <name evidence="2" type="ORF">FIBSPDRAFT_1055301</name>
    <name evidence="3" type="ORF">FIBSPDRAFT_924967</name>
</gene>
<dbReference type="Proteomes" id="UP000076532">
    <property type="component" value="Unassembled WGS sequence"/>
</dbReference>
<dbReference type="AlphaFoldDB" id="A0A166VRH3"/>
<organism evidence="3 4">
    <name type="scientific">Athelia psychrophila</name>
    <dbReference type="NCBI Taxonomy" id="1759441"/>
    <lineage>
        <taxon>Eukaryota</taxon>
        <taxon>Fungi</taxon>
        <taxon>Dikarya</taxon>
        <taxon>Basidiomycota</taxon>
        <taxon>Agaricomycotina</taxon>
        <taxon>Agaricomycetes</taxon>
        <taxon>Agaricomycetidae</taxon>
        <taxon>Atheliales</taxon>
        <taxon>Atheliaceae</taxon>
        <taxon>Athelia</taxon>
    </lineage>
</organism>
<name>A0A166VRH3_9AGAM</name>
<dbReference type="OrthoDB" id="2669285at2759"/>
<reference evidence="3 4" key="1">
    <citation type="journal article" date="2016" name="Mol. Biol. Evol.">
        <title>Comparative Genomics of Early-Diverging Mushroom-Forming Fungi Provides Insights into the Origins of Lignocellulose Decay Capabilities.</title>
        <authorList>
            <person name="Nagy L.G."/>
            <person name="Riley R."/>
            <person name="Tritt A."/>
            <person name="Adam C."/>
            <person name="Daum C."/>
            <person name="Floudas D."/>
            <person name="Sun H."/>
            <person name="Yadav J.S."/>
            <person name="Pangilinan J."/>
            <person name="Larsson K.H."/>
            <person name="Matsuura K."/>
            <person name="Barry K."/>
            <person name="Labutti K."/>
            <person name="Kuo R."/>
            <person name="Ohm R.A."/>
            <person name="Bhattacharya S.S."/>
            <person name="Shirouzu T."/>
            <person name="Yoshinaga Y."/>
            <person name="Martin F.M."/>
            <person name="Grigoriev I.V."/>
            <person name="Hibbett D.S."/>
        </authorList>
    </citation>
    <scope>NUCLEOTIDE SEQUENCE [LARGE SCALE GENOMIC DNA]</scope>
    <source>
        <strain evidence="3 4">CBS 109695</strain>
    </source>
</reference>
<accession>A0A166VRH3</accession>
<feature type="compositionally biased region" description="Polar residues" evidence="1">
    <location>
        <begin position="1"/>
        <end position="34"/>
    </location>
</feature>
<proteinExistence type="predicted"/>
<dbReference type="EMBL" id="KV418076">
    <property type="protein sequence ID" value="KZP03415.1"/>
    <property type="molecule type" value="Genomic_DNA"/>
</dbReference>
<evidence type="ECO:0000313" key="2">
    <source>
        <dbReference type="EMBL" id="KZP03415.1"/>
    </source>
</evidence>
<dbReference type="EMBL" id="KV417484">
    <property type="protein sequence ID" value="KZP32990.1"/>
    <property type="molecule type" value="Genomic_DNA"/>
</dbReference>
<protein>
    <submittedName>
        <fullName evidence="3">Uncharacterized protein</fullName>
    </submittedName>
</protein>
<evidence type="ECO:0000313" key="4">
    <source>
        <dbReference type="Proteomes" id="UP000076532"/>
    </source>
</evidence>